<dbReference type="GO" id="GO:0000731">
    <property type="term" value="P:DNA synthesis involved in DNA repair"/>
    <property type="evidence" value="ECO:0007669"/>
    <property type="project" value="TreeGrafter"/>
</dbReference>
<dbReference type="GO" id="GO:0016887">
    <property type="term" value="F:ATP hydrolysis activity"/>
    <property type="evidence" value="ECO:0007669"/>
    <property type="project" value="InterPro"/>
</dbReference>
<dbReference type="PANTHER" id="PTHR32182">
    <property type="entry name" value="DNA REPLICATION AND REPAIR PROTEIN RECF"/>
    <property type="match status" value="1"/>
</dbReference>
<gene>
    <name evidence="2" type="ORF">ENY07_10830</name>
</gene>
<protein>
    <submittedName>
        <fullName evidence="2">Chromosome segregation protein SMC</fullName>
    </submittedName>
</protein>
<dbReference type="InterPro" id="IPR027417">
    <property type="entry name" value="P-loop_NTPase"/>
</dbReference>
<sequence>MRRETKQAGAGKTALRFTSITIENWRNFRKANINLLNLAFFIGPNASGKSNLLDAFRFLHDIAAPGSGGLQGAIARRGGVSAIRCLHARTLSAVSLEVTVGNDEAPDIWRYELTFNAKKGQAPTVKRELLEHNGEPMVQRPTEDSESDLELTQTHLEQVSKNKDFSEFVEFLASTRYLHVVPQIVRDRRRQNTTGDDPFGGDLLRRIKEMPKKSRDARLRHMAEGLKIAVPQFEKIELKDDSEGVPHLYAKYRNWRPYATAQSEMAFSDGTLRLIGLLWSIREKGGPLLLEEPELSLNDAVVRELPAMFRRVARFSGRQIMASTHAPALLENASIGLQEVHLLTVGDNGSEVTTLSDLTQVKDQVDSGMTIAEAVLPLLSPEGIEGLAGSNVLG</sequence>
<dbReference type="AlphaFoldDB" id="A0A8J4HC95"/>
<reference evidence="2" key="1">
    <citation type="journal article" date="2020" name="mSystems">
        <title>Genome- and Community-Level Interaction Insights into Carbon Utilization and Element Cycling Functions of Hydrothermarchaeota in Hydrothermal Sediment.</title>
        <authorList>
            <person name="Zhou Z."/>
            <person name="Liu Y."/>
            <person name="Xu W."/>
            <person name="Pan J."/>
            <person name="Luo Z.H."/>
            <person name="Li M."/>
        </authorList>
    </citation>
    <scope>NUCLEOTIDE SEQUENCE</scope>
    <source>
        <strain evidence="2">SpSt-997</strain>
    </source>
</reference>
<proteinExistence type="predicted"/>
<dbReference type="InterPro" id="IPR003959">
    <property type="entry name" value="ATPase_AAA_core"/>
</dbReference>
<dbReference type="EMBL" id="DTQM01000206">
    <property type="protein sequence ID" value="HGC43698.1"/>
    <property type="molecule type" value="Genomic_DNA"/>
</dbReference>
<organism evidence="2">
    <name type="scientific">Acidicaldus sp</name>
    <dbReference type="NCBI Taxonomy" id="1872105"/>
    <lineage>
        <taxon>Bacteria</taxon>
        <taxon>Pseudomonadati</taxon>
        <taxon>Pseudomonadota</taxon>
        <taxon>Alphaproteobacteria</taxon>
        <taxon>Acetobacterales</taxon>
        <taxon>Acetobacteraceae</taxon>
        <taxon>Acidicaldus</taxon>
    </lineage>
</organism>
<comment type="caution">
    <text evidence="2">The sequence shown here is derived from an EMBL/GenBank/DDBJ whole genome shotgun (WGS) entry which is preliminary data.</text>
</comment>
<accession>A0A8J4HC95</accession>
<dbReference type="SUPFAM" id="SSF52540">
    <property type="entry name" value="P-loop containing nucleoside triphosphate hydrolases"/>
    <property type="match status" value="1"/>
</dbReference>
<dbReference type="Gene3D" id="3.40.50.300">
    <property type="entry name" value="P-loop containing nucleotide triphosphate hydrolases"/>
    <property type="match status" value="1"/>
</dbReference>
<dbReference type="PIRSF" id="PIRSF029347">
    <property type="entry name" value="RecF"/>
    <property type="match status" value="1"/>
</dbReference>
<evidence type="ECO:0000313" key="2">
    <source>
        <dbReference type="EMBL" id="HGC43698.1"/>
    </source>
</evidence>
<dbReference type="GO" id="GO:0005524">
    <property type="term" value="F:ATP binding"/>
    <property type="evidence" value="ECO:0007669"/>
    <property type="project" value="InterPro"/>
</dbReference>
<dbReference type="InterPro" id="IPR014555">
    <property type="entry name" value="RecF-like"/>
</dbReference>
<feature type="domain" description="ATPase AAA-type core" evidence="1">
    <location>
        <begin position="38"/>
        <end position="331"/>
    </location>
</feature>
<evidence type="ECO:0000259" key="1">
    <source>
        <dbReference type="Pfam" id="PF13304"/>
    </source>
</evidence>
<dbReference type="Pfam" id="PF13304">
    <property type="entry name" value="AAA_21"/>
    <property type="match status" value="1"/>
</dbReference>
<dbReference type="GO" id="GO:0006302">
    <property type="term" value="P:double-strand break repair"/>
    <property type="evidence" value="ECO:0007669"/>
    <property type="project" value="TreeGrafter"/>
</dbReference>
<dbReference type="PANTHER" id="PTHR32182:SF22">
    <property type="entry name" value="ATP-DEPENDENT ENDONUCLEASE, OLD FAMILY-RELATED"/>
    <property type="match status" value="1"/>
</dbReference>
<name>A0A8J4HC95_9PROT</name>